<organism evidence="1 2">
    <name type="scientific">Spongiibacter pelagi</name>
    <dbReference type="NCBI Taxonomy" id="2760804"/>
    <lineage>
        <taxon>Bacteria</taxon>
        <taxon>Pseudomonadati</taxon>
        <taxon>Pseudomonadota</taxon>
        <taxon>Gammaproteobacteria</taxon>
        <taxon>Cellvibrionales</taxon>
        <taxon>Spongiibacteraceae</taxon>
        <taxon>Spongiibacter</taxon>
    </lineage>
</organism>
<proteinExistence type="predicted"/>
<evidence type="ECO:0000313" key="1">
    <source>
        <dbReference type="EMBL" id="MBD2858988.1"/>
    </source>
</evidence>
<gene>
    <name evidence="1" type="ORF">IB286_08180</name>
</gene>
<sequence>MQTLDVIFEEHDVPSQHGPQNTDQCCQKVSAEHFVIDGQDISLPVRIDEASMMMHFYTVKTAVVRRILADTGFTPVELFPGRALMQLIGVDYRRNDLGDYNEAAILFPVTTPGQAPVRVPLLGALSRMASGKLDNFVYRMPVDQPFTTHAGRFIWGFPKWVSKVDFELDDKRVRTRFEDDGELIFDINAAANGRRKMPEQEAPSLTVRHGRASRIVGSTWGEGFTFKLGGKKPEIGNSHPLAKLLRELGLPKRPLCTLSVRDGKMKFPGAEEVAIGQAFSAEQQAG</sequence>
<dbReference type="SUPFAM" id="SSF160104">
    <property type="entry name" value="Acetoacetate decarboxylase-like"/>
    <property type="match status" value="1"/>
</dbReference>
<comment type="caution">
    <text evidence="1">The sequence shown here is derived from an EMBL/GenBank/DDBJ whole genome shotgun (WGS) entry which is preliminary data.</text>
</comment>
<dbReference type="InterPro" id="IPR010451">
    <property type="entry name" value="Acetoacetate_decarboxylase"/>
</dbReference>
<dbReference type="EMBL" id="JACXLD010000004">
    <property type="protein sequence ID" value="MBD2858988.1"/>
    <property type="molecule type" value="Genomic_DNA"/>
</dbReference>
<dbReference type="Pfam" id="PF06314">
    <property type="entry name" value="ADC"/>
    <property type="match status" value="1"/>
</dbReference>
<name>A0A927C0G9_9GAMM</name>
<dbReference type="AlphaFoldDB" id="A0A927C0G9"/>
<dbReference type="RefSeq" id="WP_190764400.1">
    <property type="nucleotide sequence ID" value="NZ_JACXLD010000004.1"/>
</dbReference>
<dbReference type="Gene3D" id="2.40.400.10">
    <property type="entry name" value="Acetoacetate decarboxylase-like"/>
    <property type="match status" value="1"/>
</dbReference>
<keyword evidence="2" id="KW-1185">Reference proteome</keyword>
<accession>A0A927C0G9</accession>
<dbReference type="GO" id="GO:0016829">
    <property type="term" value="F:lyase activity"/>
    <property type="evidence" value="ECO:0007669"/>
    <property type="project" value="InterPro"/>
</dbReference>
<dbReference type="InterPro" id="IPR023375">
    <property type="entry name" value="ADC_dom_sf"/>
</dbReference>
<protein>
    <submittedName>
        <fullName evidence="1">Acetoacetate decarboxylase family protein</fullName>
    </submittedName>
</protein>
<evidence type="ECO:0000313" key="2">
    <source>
        <dbReference type="Proteomes" id="UP000610558"/>
    </source>
</evidence>
<dbReference type="Proteomes" id="UP000610558">
    <property type="component" value="Unassembled WGS sequence"/>
</dbReference>
<reference evidence="1" key="1">
    <citation type="submission" date="2020-09" db="EMBL/GenBank/DDBJ databases">
        <authorList>
            <person name="Yoon J.-W."/>
        </authorList>
    </citation>
    <scope>NUCLEOTIDE SEQUENCE</scope>
    <source>
        <strain evidence="1">KMU-158</strain>
    </source>
</reference>